<feature type="compositionally biased region" description="Low complexity" evidence="1">
    <location>
        <begin position="285"/>
        <end position="294"/>
    </location>
</feature>
<reference evidence="2" key="1">
    <citation type="submission" date="2021-05" db="EMBL/GenBank/DDBJ databases">
        <authorList>
            <person name="Arsene-Ploetze F."/>
        </authorList>
    </citation>
    <scope>NUCLEOTIDE SEQUENCE</scope>
    <source>
        <strain evidence="2">DSM 42138</strain>
    </source>
</reference>
<feature type="region of interest" description="Disordered" evidence="1">
    <location>
        <begin position="203"/>
        <end position="294"/>
    </location>
</feature>
<dbReference type="AlphaFoldDB" id="A0A9W4DI56"/>
<keyword evidence="3" id="KW-1185">Reference proteome</keyword>
<name>A0A9W4DI56_9ACTN</name>
<evidence type="ECO:0000256" key="1">
    <source>
        <dbReference type="SAM" id="MobiDB-lite"/>
    </source>
</evidence>
<comment type="caution">
    <text evidence="2">The sequence shown here is derived from an EMBL/GenBank/DDBJ whole genome shotgun (WGS) entry which is preliminary data.</text>
</comment>
<evidence type="ECO:0000313" key="2">
    <source>
        <dbReference type="EMBL" id="CAG6390572.1"/>
    </source>
</evidence>
<dbReference type="Proteomes" id="UP001152519">
    <property type="component" value="Unassembled WGS sequence"/>
</dbReference>
<protein>
    <submittedName>
        <fullName evidence="2">YD repeat-containing protein</fullName>
    </submittedName>
</protein>
<sequence length="294" mass="31585">MPDIVIDYELLNQLGKDTDTLKHKVSDARTGDHNYSENEIGRVAWVVSLYYQAWSGAFKHAWDLLESLSGTYTAVAQQWFDQDAAYAATANEQAQGFTHAIWSMKKQAYDNWQKLSHEPITVHGFDKNGNPYEIQTTIADPDKPPEAPGDEPQHYEFTSADGSEHSTTSTYDSDGKLTSNDTYVTDGDGGMSYHEHTAFGDNGSYTSTVNHPDGSTTVETVHGNSDGTGTRTDVYTGPDGETTTTTYTGTGVGGDHPNPVWTNTDPDAAKDDDGGGDHDGGGSNGSHTGVGSTA</sequence>
<dbReference type="RefSeq" id="WP_251483456.1">
    <property type="nucleotide sequence ID" value="NZ_CAJSLV010000001.1"/>
</dbReference>
<feature type="compositionally biased region" description="Basic and acidic residues" evidence="1">
    <location>
        <begin position="267"/>
        <end position="280"/>
    </location>
</feature>
<feature type="compositionally biased region" description="Polar residues" evidence="1">
    <location>
        <begin position="165"/>
        <end position="183"/>
    </location>
</feature>
<evidence type="ECO:0000313" key="3">
    <source>
        <dbReference type="Proteomes" id="UP001152519"/>
    </source>
</evidence>
<feature type="compositionally biased region" description="Low complexity" evidence="1">
    <location>
        <begin position="236"/>
        <end position="249"/>
    </location>
</feature>
<gene>
    <name evidence="2" type="ORF">SCOCK_10040</name>
</gene>
<dbReference type="EMBL" id="CAJSLV010000001">
    <property type="protein sequence ID" value="CAG6390572.1"/>
    <property type="molecule type" value="Genomic_DNA"/>
</dbReference>
<feature type="region of interest" description="Disordered" evidence="1">
    <location>
        <begin position="139"/>
        <end position="183"/>
    </location>
</feature>
<accession>A0A9W4DI56</accession>
<feature type="compositionally biased region" description="Polar residues" evidence="1">
    <location>
        <begin position="203"/>
        <end position="233"/>
    </location>
</feature>
<organism evidence="2 3">
    <name type="scientific">Actinacidiphila cocklensis</name>
    <dbReference type="NCBI Taxonomy" id="887465"/>
    <lineage>
        <taxon>Bacteria</taxon>
        <taxon>Bacillati</taxon>
        <taxon>Actinomycetota</taxon>
        <taxon>Actinomycetes</taxon>
        <taxon>Kitasatosporales</taxon>
        <taxon>Streptomycetaceae</taxon>
        <taxon>Actinacidiphila</taxon>
    </lineage>
</organism>
<dbReference type="Gene3D" id="3.90.930.1">
    <property type="match status" value="1"/>
</dbReference>
<proteinExistence type="predicted"/>